<dbReference type="Pfam" id="PF00076">
    <property type="entry name" value="RRM_1"/>
    <property type="match status" value="1"/>
</dbReference>
<dbReference type="Gene3D" id="3.30.70.330">
    <property type="match status" value="1"/>
</dbReference>
<dbReference type="InterPro" id="IPR021043">
    <property type="entry name" value="NIFK_FHA_Ki67-binding"/>
</dbReference>
<organism evidence="7 8">
    <name type="scientific">Apodemus speciosus</name>
    <name type="common">Large Japanese field mouse</name>
    <dbReference type="NCBI Taxonomy" id="105296"/>
    <lineage>
        <taxon>Eukaryota</taxon>
        <taxon>Metazoa</taxon>
        <taxon>Chordata</taxon>
        <taxon>Craniata</taxon>
        <taxon>Vertebrata</taxon>
        <taxon>Euteleostomi</taxon>
        <taxon>Mammalia</taxon>
        <taxon>Eutheria</taxon>
        <taxon>Euarchontoglires</taxon>
        <taxon>Glires</taxon>
        <taxon>Rodentia</taxon>
        <taxon>Myomorpha</taxon>
        <taxon>Muroidea</taxon>
        <taxon>Muridae</taxon>
        <taxon>Murinae</taxon>
        <taxon>Apodemus</taxon>
    </lineage>
</organism>
<evidence type="ECO:0000313" key="8">
    <source>
        <dbReference type="Proteomes" id="UP001623349"/>
    </source>
</evidence>
<dbReference type="Proteomes" id="UP001623349">
    <property type="component" value="Unassembled WGS sequence"/>
</dbReference>
<evidence type="ECO:0000256" key="3">
    <source>
        <dbReference type="ARBA" id="ARBA00023242"/>
    </source>
</evidence>
<evidence type="ECO:0000256" key="1">
    <source>
        <dbReference type="ARBA" id="ARBA00004604"/>
    </source>
</evidence>
<evidence type="ECO:0000256" key="5">
    <source>
        <dbReference type="SAM" id="MobiDB-lite"/>
    </source>
</evidence>
<dbReference type="CDD" id="cd12307">
    <property type="entry name" value="RRM_NIFK_like"/>
    <property type="match status" value="1"/>
</dbReference>
<keyword evidence="8" id="KW-1185">Reference proteome</keyword>
<dbReference type="InterPro" id="IPR000504">
    <property type="entry name" value="RRM_dom"/>
</dbReference>
<sequence>MAELAGPAKPSLALNPQEDSQFEKALTQIQRRAKKPKKKEKLNPGVVYLGHLPSTLSESHIYDYCAQFGDISRFKLSRSKRAQHTKTGNSKGYAFVEFESEDVAKIVAETMDNYLFGERLLTCKFMPREKVHKDLFNQRSASFHPPSFPAVKRYNQKRGHLQMLKMEYRFKKKEKLLRKKLAERGIDYSFPSLVLPKPKNGISNVANTPGDSEVNQVLPDQKERLSGAPRRKEKMMKGGISKTIPKKQKRSRRKKRSSVDSRDPTPVCTPTFLERRKSQVMEVDDDKDDEIVFKLPVPPAKEDAQKTPAPASSGKKRPRKRRSEQ</sequence>
<evidence type="ECO:0000313" key="7">
    <source>
        <dbReference type="EMBL" id="GAB1285339.1"/>
    </source>
</evidence>
<feature type="compositionally biased region" description="Basic residues" evidence="5">
    <location>
        <begin position="244"/>
        <end position="256"/>
    </location>
</feature>
<dbReference type="SMART" id="SM00360">
    <property type="entry name" value="RRM"/>
    <property type="match status" value="1"/>
</dbReference>
<name>A0ABQ0EEH0_APOSI</name>
<gene>
    <name evidence="7" type="ORF">APTSU1_000056900</name>
</gene>
<protein>
    <submittedName>
        <fullName evidence="7">MKI67 FHA domain-interacting nucleolar phosphoprotein</fullName>
    </submittedName>
</protein>
<dbReference type="Pfam" id="PF12196">
    <property type="entry name" value="hNIFK_binding"/>
    <property type="match status" value="1"/>
</dbReference>
<proteinExistence type="predicted"/>
<accession>A0ABQ0EEH0</accession>
<keyword evidence="2 4" id="KW-0694">RNA-binding</keyword>
<dbReference type="InterPro" id="IPR012677">
    <property type="entry name" value="Nucleotide-bd_a/b_plait_sf"/>
</dbReference>
<evidence type="ECO:0000259" key="6">
    <source>
        <dbReference type="PROSITE" id="PS50102"/>
    </source>
</evidence>
<feature type="domain" description="RRM" evidence="6">
    <location>
        <begin position="45"/>
        <end position="128"/>
    </location>
</feature>
<keyword evidence="3" id="KW-0539">Nucleus</keyword>
<dbReference type="PANTHER" id="PTHR46754">
    <property type="entry name" value="MKI67 FHA DOMAIN-INTERACTING NUCLEOLAR PHOSPHOPROTEIN"/>
    <property type="match status" value="1"/>
</dbReference>
<evidence type="ECO:0000256" key="4">
    <source>
        <dbReference type="PROSITE-ProRule" id="PRU00176"/>
    </source>
</evidence>
<comment type="caution">
    <text evidence="7">The sequence shown here is derived from an EMBL/GenBank/DDBJ whole genome shotgun (WGS) entry which is preliminary data.</text>
</comment>
<dbReference type="EMBL" id="BAAFST010000001">
    <property type="protein sequence ID" value="GAB1285339.1"/>
    <property type="molecule type" value="Genomic_DNA"/>
</dbReference>
<dbReference type="PROSITE" id="PS50102">
    <property type="entry name" value="RRM"/>
    <property type="match status" value="1"/>
</dbReference>
<feature type="region of interest" description="Disordered" evidence="5">
    <location>
        <begin position="222"/>
        <end position="325"/>
    </location>
</feature>
<evidence type="ECO:0000256" key="2">
    <source>
        <dbReference type="ARBA" id="ARBA00022884"/>
    </source>
</evidence>
<dbReference type="InterPro" id="IPR035979">
    <property type="entry name" value="RBD_domain_sf"/>
</dbReference>
<comment type="subcellular location">
    <subcellularLocation>
        <location evidence="1">Nucleus</location>
        <location evidence="1">Nucleolus</location>
    </subcellularLocation>
</comment>
<reference evidence="7 8" key="1">
    <citation type="submission" date="2024-08" db="EMBL/GenBank/DDBJ databases">
        <title>The draft genome of Apodemus speciosus.</title>
        <authorList>
            <person name="Nabeshima K."/>
            <person name="Suzuki S."/>
            <person name="Onuma M."/>
        </authorList>
    </citation>
    <scope>NUCLEOTIDE SEQUENCE [LARGE SCALE GENOMIC DNA]</scope>
    <source>
        <strain evidence="7">IB14-021</strain>
    </source>
</reference>
<dbReference type="SUPFAM" id="SSF54928">
    <property type="entry name" value="RNA-binding domain, RBD"/>
    <property type="match status" value="1"/>
</dbReference>
<feature type="compositionally biased region" description="Basic residues" evidence="5">
    <location>
        <begin position="314"/>
        <end position="325"/>
    </location>
</feature>